<dbReference type="SUPFAM" id="SSF53335">
    <property type="entry name" value="S-adenosyl-L-methionine-dependent methyltransferases"/>
    <property type="match status" value="1"/>
</dbReference>
<dbReference type="STRING" id="1802630.A3H26_01170"/>
<accession>A0A1F4VI25</accession>
<evidence type="ECO:0000259" key="1">
    <source>
        <dbReference type="Pfam" id="PF08241"/>
    </source>
</evidence>
<evidence type="ECO:0000313" key="2">
    <source>
        <dbReference type="EMBL" id="OGC56829.1"/>
    </source>
</evidence>
<dbReference type="Pfam" id="PF08241">
    <property type="entry name" value="Methyltransf_11"/>
    <property type="match status" value="1"/>
</dbReference>
<feature type="domain" description="Methyltransferase type 11" evidence="1">
    <location>
        <begin position="43"/>
        <end position="153"/>
    </location>
</feature>
<dbReference type="Gene3D" id="3.40.50.150">
    <property type="entry name" value="Vaccinia Virus protein VP39"/>
    <property type="match status" value="1"/>
</dbReference>
<comment type="caution">
    <text evidence="2">The sequence shown here is derived from an EMBL/GenBank/DDBJ whole genome shotgun (WGS) entry which is preliminary data.</text>
</comment>
<organism evidence="2 3">
    <name type="scientific">candidate division WWE3 bacterium RIFCSPLOWO2_12_FULL_36_10</name>
    <dbReference type="NCBI Taxonomy" id="1802630"/>
    <lineage>
        <taxon>Bacteria</taxon>
        <taxon>Katanobacteria</taxon>
    </lineage>
</organism>
<dbReference type="GO" id="GO:0008757">
    <property type="term" value="F:S-adenosylmethionine-dependent methyltransferase activity"/>
    <property type="evidence" value="ECO:0007669"/>
    <property type="project" value="InterPro"/>
</dbReference>
<name>A0A1F4VI25_UNCKA</name>
<gene>
    <name evidence="2" type="ORF">A3H26_01170</name>
</gene>
<dbReference type="Proteomes" id="UP000177763">
    <property type="component" value="Unassembled WGS sequence"/>
</dbReference>
<dbReference type="CDD" id="cd02440">
    <property type="entry name" value="AdoMet_MTases"/>
    <property type="match status" value="1"/>
</dbReference>
<protein>
    <recommendedName>
        <fullName evidence="1">Methyltransferase type 11 domain-containing protein</fullName>
    </recommendedName>
</protein>
<sequence length="193" mass="21589">MNESVSKLENWTYEGTTSTDRGFERYKTLLGFDENELKGKTVLDLGSGITGKFAREARGYGINVIALNPELANDQTLRALIRSPEHKLFGLIKKRNQPKSVAAIGYALPLDDNSLDAVMSVMGVPHYLPEDETILYSAVSEMLRVVKSRGKIYLNFTDSTNFNVSKFEALKRQGINITIDKIAENTRVVIIKE</sequence>
<dbReference type="InterPro" id="IPR013216">
    <property type="entry name" value="Methyltransf_11"/>
</dbReference>
<evidence type="ECO:0000313" key="3">
    <source>
        <dbReference type="Proteomes" id="UP000177763"/>
    </source>
</evidence>
<dbReference type="EMBL" id="MEVN01000028">
    <property type="protein sequence ID" value="OGC56829.1"/>
    <property type="molecule type" value="Genomic_DNA"/>
</dbReference>
<reference evidence="2 3" key="1">
    <citation type="journal article" date="2016" name="Nat. Commun.">
        <title>Thousands of microbial genomes shed light on interconnected biogeochemical processes in an aquifer system.</title>
        <authorList>
            <person name="Anantharaman K."/>
            <person name="Brown C.T."/>
            <person name="Hug L.A."/>
            <person name="Sharon I."/>
            <person name="Castelle C.J."/>
            <person name="Probst A.J."/>
            <person name="Thomas B.C."/>
            <person name="Singh A."/>
            <person name="Wilkins M.J."/>
            <person name="Karaoz U."/>
            <person name="Brodie E.L."/>
            <person name="Williams K.H."/>
            <person name="Hubbard S.S."/>
            <person name="Banfield J.F."/>
        </authorList>
    </citation>
    <scope>NUCLEOTIDE SEQUENCE [LARGE SCALE GENOMIC DNA]</scope>
</reference>
<dbReference type="InterPro" id="IPR029063">
    <property type="entry name" value="SAM-dependent_MTases_sf"/>
</dbReference>
<proteinExistence type="predicted"/>
<dbReference type="AlphaFoldDB" id="A0A1F4VI25"/>